<gene>
    <name evidence="2" type="ORF">FHS50_000454</name>
</gene>
<evidence type="ECO:0000256" key="1">
    <source>
        <dbReference type="SAM" id="MobiDB-lite"/>
    </source>
</evidence>
<organism evidence="2 3">
    <name type="scientific">Sphingomicrobium lutaoense</name>
    <dbReference type="NCBI Taxonomy" id="515949"/>
    <lineage>
        <taxon>Bacteria</taxon>
        <taxon>Pseudomonadati</taxon>
        <taxon>Pseudomonadota</taxon>
        <taxon>Alphaproteobacteria</taxon>
        <taxon>Sphingomonadales</taxon>
        <taxon>Sphingomonadaceae</taxon>
        <taxon>Sphingomicrobium</taxon>
    </lineage>
</organism>
<evidence type="ECO:0000313" key="3">
    <source>
        <dbReference type="Proteomes" id="UP000578569"/>
    </source>
</evidence>
<evidence type="ECO:0000313" key="2">
    <source>
        <dbReference type="EMBL" id="MBB3763431.1"/>
    </source>
</evidence>
<keyword evidence="3" id="KW-1185">Reference proteome</keyword>
<dbReference type="EMBL" id="JACICF010000001">
    <property type="protein sequence ID" value="MBB3763431.1"/>
    <property type="molecule type" value="Genomic_DNA"/>
</dbReference>
<proteinExistence type="predicted"/>
<protein>
    <submittedName>
        <fullName evidence="2">Uncharacterized protein</fullName>
    </submittedName>
</protein>
<dbReference type="Proteomes" id="UP000578569">
    <property type="component" value="Unassembled WGS sequence"/>
</dbReference>
<feature type="compositionally biased region" description="Low complexity" evidence="1">
    <location>
        <begin position="230"/>
        <end position="254"/>
    </location>
</feature>
<feature type="region of interest" description="Disordered" evidence="1">
    <location>
        <begin position="230"/>
        <end position="297"/>
    </location>
</feature>
<reference evidence="2 3" key="1">
    <citation type="submission" date="2020-08" db="EMBL/GenBank/DDBJ databases">
        <title>Genomic Encyclopedia of Type Strains, Phase IV (KMG-IV): sequencing the most valuable type-strain genomes for metagenomic binning, comparative biology and taxonomic classification.</title>
        <authorList>
            <person name="Goeker M."/>
        </authorList>
    </citation>
    <scope>NUCLEOTIDE SEQUENCE [LARGE SCALE GENOMIC DNA]</scope>
    <source>
        <strain evidence="2 3">DSM 24194</strain>
    </source>
</reference>
<comment type="caution">
    <text evidence="2">The sequence shown here is derived from an EMBL/GenBank/DDBJ whole genome shotgun (WGS) entry which is preliminary data.</text>
</comment>
<name>A0A839YT23_9SPHN</name>
<dbReference type="AlphaFoldDB" id="A0A839YT23"/>
<accession>A0A839YT23</accession>
<sequence length="297" mass="33724">MTTTPNLYLRGRIFWWRRKISTSAFRPLDLRLSLRIYRKQEAVCRGAFLTASTGEVQHMLEQRIRAADARLTESEVQAIARQAYDELLGRFCEQQRRAPQLADTHTIANRAFADYYERCRERGGPAPLTTAERSVLAARWGIRRVQELEAVIALEEQGHAFISPRFIDSRLRDMGIEPHNGHRRQIAAAMYEPYRDACQDADAIMRGYPPQSRYAQHPVQPVWAPPAQPPVWQSPVSPQPASRAAHPAPAASEPEAVDTSPDLYEISLQAEKPCLTSKTRTDAPISKPRAPRKRRPI</sequence>
<dbReference type="RefSeq" id="WP_183932779.1">
    <property type="nucleotide sequence ID" value="NZ_JACICF010000001.1"/>
</dbReference>